<dbReference type="InParanoid" id="B7QI67"/>
<evidence type="ECO:0000256" key="1">
    <source>
        <dbReference type="SAM" id="Phobius"/>
    </source>
</evidence>
<feature type="transmembrane region" description="Helical" evidence="1">
    <location>
        <begin position="68"/>
        <end position="88"/>
    </location>
</feature>
<evidence type="ECO:0000313" key="3">
    <source>
        <dbReference type="EnsemblMetazoa" id="ISCW013819-PA"/>
    </source>
</evidence>
<evidence type="ECO:0000313" key="2">
    <source>
        <dbReference type="EMBL" id="EEC18539.1"/>
    </source>
</evidence>
<keyword evidence="1" id="KW-0812">Transmembrane</keyword>
<reference evidence="3" key="2">
    <citation type="submission" date="2020-05" db="UniProtKB">
        <authorList>
            <consortium name="EnsemblMetazoa"/>
        </authorList>
    </citation>
    <scope>IDENTIFICATION</scope>
    <source>
        <strain evidence="3">wikel</strain>
    </source>
</reference>
<keyword evidence="1" id="KW-0472">Membrane</keyword>
<protein>
    <submittedName>
        <fullName evidence="2 3">Uncharacterized protein</fullName>
    </submittedName>
</protein>
<dbReference type="EMBL" id="ABJB010420584">
    <property type="status" value="NOT_ANNOTATED_CDS"/>
    <property type="molecule type" value="Genomic_DNA"/>
</dbReference>
<dbReference type="HOGENOM" id="CLU_2309101_0_0_1"/>
<name>B7QI67_IXOSC</name>
<accession>B7QI67</accession>
<evidence type="ECO:0000313" key="4">
    <source>
        <dbReference type="Proteomes" id="UP000001555"/>
    </source>
</evidence>
<feature type="transmembrane region" description="Helical" evidence="1">
    <location>
        <begin position="31"/>
        <end position="48"/>
    </location>
</feature>
<keyword evidence="1" id="KW-1133">Transmembrane helix</keyword>
<dbReference type="AlphaFoldDB" id="B7QI67"/>
<gene>
    <name evidence="2" type="ORF">IscW_ISCW013819</name>
</gene>
<dbReference type="Proteomes" id="UP000001555">
    <property type="component" value="Unassembled WGS sequence"/>
</dbReference>
<organism>
    <name type="scientific">Ixodes scapularis</name>
    <name type="common">Black-legged tick</name>
    <name type="synonym">Deer tick</name>
    <dbReference type="NCBI Taxonomy" id="6945"/>
    <lineage>
        <taxon>Eukaryota</taxon>
        <taxon>Metazoa</taxon>
        <taxon>Ecdysozoa</taxon>
        <taxon>Arthropoda</taxon>
        <taxon>Chelicerata</taxon>
        <taxon>Arachnida</taxon>
        <taxon>Acari</taxon>
        <taxon>Parasitiformes</taxon>
        <taxon>Ixodida</taxon>
        <taxon>Ixodoidea</taxon>
        <taxon>Ixodidae</taxon>
        <taxon>Ixodinae</taxon>
        <taxon>Ixodes</taxon>
    </lineage>
</organism>
<keyword evidence="4" id="KW-1185">Reference proteome</keyword>
<dbReference type="EnsemblMetazoa" id="ISCW013819-RA">
    <property type="protein sequence ID" value="ISCW013819-PA"/>
    <property type="gene ID" value="ISCW013819"/>
</dbReference>
<dbReference type="EMBL" id="DS943912">
    <property type="protein sequence ID" value="EEC18539.1"/>
    <property type="molecule type" value="Genomic_DNA"/>
</dbReference>
<dbReference type="VEuPathDB" id="VectorBase:ISCW013819"/>
<sequence>MRRDHSKRWCCGQRCTPVIHTRMNTRSLHRIRVFWNLILCVLDIHIVVRGKPASKHGVWHLNFVRLVWRVRCIQLATQGFFFFFFTSVGHWQQLLERTPL</sequence>
<proteinExistence type="predicted"/>
<reference evidence="2 4" key="1">
    <citation type="submission" date="2008-03" db="EMBL/GenBank/DDBJ databases">
        <title>Annotation of Ixodes scapularis.</title>
        <authorList>
            <consortium name="Ixodes scapularis Genome Project Consortium"/>
            <person name="Caler E."/>
            <person name="Hannick L.I."/>
            <person name="Bidwell S."/>
            <person name="Joardar V."/>
            <person name="Thiagarajan M."/>
            <person name="Amedeo P."/>
            <person name="Galinsky K.J."/>
            <person name="Schobel S."/>
            <person name="Inman J."/>
            <person name="Hostetler J."/>
            <person name="Miller J."/>
            <person name="Hammond M."/>
            <person name="Megy K."/>
            <person name="Lawson D."/>
            <person name="Kodira C."/>
            <person name="Sutton G."/>
            <person name="Meyer J."/>
            <person name="Hill C.A."/>
            <person name="Birren B."/>
            <person name="Nene V."/>
            <person name="Collins F."/>
            <person name="Alarcon-Chaidez F."/>
            <person name="Wikel S."/>
            <person name="Strausberg R."/>
        </authorList>
    </citation>
    <scope>NUCLEOTIDE SEQUENCE [LARGE SCALE GENOMIC DNA]</scope>
    <source>
        <strain evidence="4">Wikel</strain>
        <strain evidence="2">Wikel colony</strain>
    </source>
</reference>
<dbReference type="PaxDb" id="6945-B7QI67"/>
<dbReference type="VEuPathDB" id="VectorBase:ISCI013819"/>